<evidence type="ECO:0000313" key="4">
    <source>
        <dbReference type="EMBL" id="KAJ6236793.1"/>
    </source>
</evidence>
<dbReference type="Proteomes" id="UP001150062">
    <property type="component" value="Unassembled WGS sequence"/>
</dbReference>
<dbReference type="EMBL" id="JAOAOG010000242">
    <property type="protein sequence ID" value="KAJ6236793.1"/>
    <property type="molecule type" value="Genomic_DNA"/>
</dbReference>
<keyword evidence="2" id="KW-0813">Transport</keyword>
<keyword evidence="3" id="KW-1133">Transmembrane helix</keyword>
<proteinExistence type="predicted"/>
<evidence type="ECO:0000313" key="5">
    <source>
        <dbReference type="Proteomes" id="UP001150062"/>
    </source>
</evidence>
<feature type="transmembrane region" description="Helical" evidence="3">
    <location>
        <begin position="341"/>
        <end position="360"/>
    </location>
</feature>
<keyword evidence="3" id="KW-0812">Transmembrane</keyword>
<feature type="transmembrane region" description="Helical" evidence="3">
    <location>
        <begin position="220"/>
        <end position="237"/>
    </location>
</feature>
<evidence type="ECO:0000256" key="3">
    <source>
        <dbReference type="SAM" id="Phobius"/>
    </source>
</evidence>
<keyword evidence="3" id="KW-0472">Membrane</keyword>
<evidence type="ECO:0000256" key="2">
    <source>
        <dbReference type="ARBA" id="ARBA00022448"/>
    </source>
</evidence>
<comment type="caution">
    <text evidence="4">The sequence shown here is derived from an EMBL/GenBank/DDBJ whole genome shotgun (WGS) entry which is preliminary data.</text>
</comment>
<organism evidence="4 5">
    <name type="scientific">Anaeramoeba flamelloides</name>
    <dbReference type="NCBI Taxonomy" id="1746091"/>
    <lineage>
        <taxon>Eukaryota</taxon>
        <taxon>Metamonada</taxon>
        <taxon>Anaeramoebidae</taxon>
        <taxon>Anaeramoeba</taxon>
    </lineage>
</organism>
<feature type="transmembrane region" description="Helical" evidence="3">
    <location>
        <begin position="57"/>
        <end position="75"/>
    </location>
</feature>
<keyword evidence="5" id="KW-1185">Reference proteome</keyword>
<feature type="transmembrane region" description="Helical" evidence="3">
    <location>
        <begin position="294"/>
        <end position="320"/>
    </location>
</feature>
<feature type="transmembrane region" description="Helical" evidence="3">
    <location>
        <begin position="481"/>
        <end position="497"/>
    </location>
</feature>
<evidence type="ECO:0000256" key="1">
    <source>
        <dbReference type="ARBA" id="ARBA00004127"/>
    </source>
</evidence>
<sequence length="498" mass="55832">MQTSSSSETLIFKLKNEEYLSNQNIVEVDLPSVSRYKSKQLRYLDEKFEISKRGSTFYVETMAGVVMFLTSLYILNIQPSILEMIGISERQSYVSTALISGLSTITTGYFTTLPILLSTGIGQNYFLINKIVNHYGYGWQELGSIIFVEGILYVAICFLIFRKKWSQTLPPGFRIGISFGIALFLGLIGMTSLLRSEETGMITLTNKGMSLYPEAIEVKLTYQLLLASLTLVGIISMRSRKYKNAFIVPSLVCAAVSIIIRLSTKEFHISEWYFPRLDDVAFKLRFNWKGSAAFIIPLFMIDHIFDSLCTLLTIVHFAFLDNVSFNEEAFMSLFSGSRTKTVRITMIFTGIWTSISGLFSNTQVVPFIESIVGSAAGAKTGFASVVAGLCFLISMFISPILSFFPQETRSPLMIFTTSVVFSLSEYIDFNKLIVTLPIVVATVCIPLSQSILIGSLLSYIIIILLWLISDKKKYKLISKKMIFMFILALISLGFTIFG</sequence>
<name>A0ABQ8XY96_9EUKA</name>
<reference evidence="4" key="1">
    <citation type="submission" date="2022-08" db="EMBL/GenBank/DDBJ databases">
        <title>Novel sulfate-reducing endosymbionts in the free-living metamonad Anaeramoeba.</title>
        <authorList>
            <person name="Jerlstrom-Hultqvist J."/>
            <person name="Cepicka I."/>
            <person name="Gallot-Lavallee L."/>
            <person name="Salas-Leiva D."/>
            <person name="Curtis B.A."/>
            <person name="Zahonova K."/>
            <person name="Pipaliya S."/>
            <person name="Dacks J."/>
            <person name="Roger A.J."/>
        </authorList>
    </citation>
    <scope>NUCLEOTIDE SEQUENCE</scope>
    <source>
        <strain evidence="4">Schooner1</strain>
    </source>
</reference>
<feature type="transmembrane region" description="Helical" evidence="3">
    <location>
        <begin position="96"/>
        <end position="117"/>
    </location>
</feature>
<feature type="transmembrane region" description="Helical" evidence="3">
    <location>
        <begin position="137"/>
        <end position="161"/>
    </location>
</feature>
<comment type="subcellular location">
    <subcellularLocation>
        <location evidence="1">Endomembrane system</location>
        <topology evidence="1">Multi-pass membrane protein</topology>
    </subcellularLocation>
</comment>
<accession>A0ABQ8XY96</accession>
<dbReference type="PANTHER" id="PTHR43337">
    <property type="entry name" value="XANTHINE/URACIL PERMEASE C887.17-RELATED"/>
    <property type="match status" value="1"/>
</dbReference>
<gene>
    <name evidence="4" type="ORF">M0813_27538</name>
</gene>
<feature type="transmembrane region" description="Helical" evidence="3">
    <location>
        <begin position="244"/>
        <end position="264"/>
    </location>
</feature>
<protein>
    <submittedName>
        <fullName evidence="4">Xanthine/uracil permease</fullName>
    </submittedName>
</protein>
<feature type="transmembrane region" description="Helical" evidence="3">
    <location>
        <begin position="447"/>
        <end position="469"/>
    </location>
</feature>
<feature type="transmembrane region" description="Helical" evidence="3">
    <location>
        <begin position="173"/>
        <end position="194"/>
    </location>
</feature>
<feature type="transmembrane region" description="Helical" evidence="3">
    <location>
        <begin position="380"/>
        <end position="404"/>
    </location>
</feature>
<dbReference type="InterPro" id="IPR045018">
    <property type="entry name" value="Azg-like"/>
</dbReference>
<dbReference type="PANTHER" id="PTHR43337:SF1">
    <property type="entry name" value="XANTHINE_URACIL PERMEASE C887.17-RELATED"/>
    <property type="match status" value="1"/>
</dbReference>